<evidence type="ECO:0000313" key="2">
    <source>
        <dbReference type="Proteomes" id="UP000542210"/>
    </source>
</evidence>
<organism evidence="1 2">
    <name type="scientific">Sphaerisporangium siamense</name>
    <dbReference type="NCBI Taxonomy" id="795645"/>
    <lineage>
        <taxon>Bacteria</taxon>
        <taxon>Bacillati</taxon>
        <taxon>Actinomycetota</taxon>
        <taxon>Actinomycetes</taxon>
        <taxon>Streptosporangiales</taxon>
        <taxon>Streptosporangiaceae</taxon>
        <taxon>Sphaerisporangium</taxon>
    </lineage>
</organism>
<reference evidence="1 2" key="1">
    <citation type="submission" date="2020-08" db="EMBL/GenBank/DDBJ databases">
        <title>Sequencing the genomes of 1000 actinobacteria strains.</title>
        <authorList>
            <person name="Klenk H.-P."/>
        </authorList>
    </citation>
    <scope>NUCLEOTIDE SEQUENCE [LARGE SCALE GENOMIC DNA]</scope>
    <source>
        <strain evidence="1 2">DSM 45784</strain>
    </source>
</reference>
<protein>
    <submittedName>
        <fullName evidence="1">Uncharacterized protein</fullName>
    </submittedName>
</protein>
<gene>
    <name evidence="1" type="ORF">BJ982_004484</name>
</gene>
<dbReference type="EMBL" id="JACHND010000001">
    <property type="protein sequence ID" value="MBB4702940.1"/>
    <property type="molecule type" value="Genomic_DNA"/>
</dbReference>
<keyword evidence="2" id="KW-1185">Reference proteome</keyword>
<proteinExistence type="predicted"/>
<sequence>MADIVEDFEDSNYAFPINFGASGKTWFRSTTESQSGNYSLQAPNTSGINNQDFTCTITIPPGATSVRLWGMTDCETADNLMVFVGSSSSSSFTRSGFTPWAQSPAIDVTGQTQLRIVYRKDVSQDAGRNLVWVDNIVFTIPTKVNGWGPVPLF</sequence>
<comment type="caution">
    <text evidence="1">The sequence shown here is derived from an EMBL/GenBank/DDBJ whole genome shotgun (WGS) entry which is preliminary data.</text>
</comment>
<dbReference type="AlphaFoldDB" id="A0A7W7GBL0"/>
<dbReference type="Proteomes" id="UP000542210">
    <property type="component" value="Unassembled WGS sequence"/>
</dbReference>
<accession>A0A7W7GBL0</accession>
<name>A0A7W7GBL0_9ACTN</name>
<dbReference type="Gene3D" id="2.60.120.260">
    <property type="entry name" value="Galactose-binding domain-like"/>
    <property type="match status" value="1"/>
</dbReference>
<dbReference type="RefSeq" id="WP_184883048.1">
    <property type="nucleotide sequence ID" value="NZ_BOOV01000005.1"/>
</dbReference>
<evidence type="ECO:0000313" key="1">
    <source>
        <dbReference type="EMBL" id="MBB4702940.1"/>
    </source>
</evidence>